<dbReference type="RefSeq" id="WP_141927300.1">
    <property type="nucleotide sequence ID" value="NZ_BAABCI010000039.1"/>
</dbReference>
<dbReference type="AlphaFoldDB" id="A0A542ECJ1"/>
<proteinExistence type="predicted"/>
<gene>
    <name evidence="2" type="ORF">FB459_0441</name>
</gene>
<evidence type="ECO:0000256" key="1">
    <source>
        <dbReference type="SAM" id="MobiDB-lite"/>
    </source>
</evidence>
<reference evidence="2 3" key="1">
    <citation type="submission" date="2019-06" db="EMBL/GenBank/DDBJ databases">
        <title>Sequencing the genomes of 1000 actinobacteria strains.</title>
        <authorList>
            <person name="Klenk H.-P."/>
        </authorList>
    </citation>
    <scope>NUCLEOTIDE SEQUENCE [LARGE SCALE GENOMIC DNA]</scope>
    <source>
        <strain evidence="2 3">DSM 19828</strain>
    </source>
</reference>
<feature type="compositionally biased region" description="Low complexity" evidence="1">
    <location>
        <begin position="351"/>
        <end position="365"/>
    </location>
</feature>
<dbReference type="Proteomes" id="UP000320806">
    <property type="component" value="Unassembled WGS sequence"/>
</dbReference>
<feature type="compositionally biased region" description="Gly residues" evidence="1">
    <location>
        <begin position="366"/>
        <end position="377"/>
    </location>
</feature>
<organism evidence="2 3">
    <name type="scientific">Yimella lutea</name>
    <dbReference type="NCBI Taxonomy" id="587872"/>
    <lineage>
        <taxon>Bacteria</taxon>
        <taxon>Bacillati</taxon>
        <taxon>Actinomycetota</taxon>
        <taxon>Actinomycetes</taxon>
        <taxon>Micrococcales</taxon>
        <taxon>Dermacoccaceae</taxon>
        <taxon>Yimella</taxon>
    </lineage>
</organism>
<dbReference type="OrthoDB" id="143710at2"/>
<feature type="region of interest" description="Disordered" evidence="1">
    <location>
        <begin position="351"/>
        <end position="377"/>
    </location>
</feature>
<protein>
    <submittedName>
        <fullName evidence="2">Putative membrane protein DUF2207</fullName>
    </submittedName>
</protein>
<sequence>MDPVIGVVLCILIVVAVVFGLKALNAKNSKVPVFDGVAPGVIPANPDAHPTQFVSSKNLLPNPPPPRFEPPERILSWMTGALGPKGVGGRDFGALVVDLAVAGYIRIDKDPNADQSRRRSNTDWNLTRTNKDASQLVGAPHELMLMAFPQGNPGDATAMDALSRRARAGVGQIVRDCMNKDADVAIGAGNRFERHPIRTALQAQTDQFHQYLKTAEADQIRVEQAASIFSRYLPWAIALGEAEHWAKVFKDVARNAGIGDGSVGATDAVILSTWGTDLAWFGGVDFGGFGDGGFDGGFFDSGFDGFGDSIGGLTDGIGDFGSSMDSFGGDIGGGSGGSDGGSSGGGWSSCSSGASCGSSSSCSGSSCGGGGGCGGGS</sequence>
<name>A0A542ECJ1_9MICO</name>
<keyword evidence="3" id="KW-1185">Reference proteome</keyword>
<accession>A0A542ECJ1</accession>
<dbReference type="EMBL" id="VFMO01000001">
    <property type="protein sequence ID" value="TQJ13052.1"/>
    <property type="molecule type" value="Genomic_DNA"/>
</dbReference>
<evidence type="ECO:0000313" key="2">
    <source>
        <dbReference type="EMBL" id="TQJ13052.1"/>
    </source>
</evidence>
<evidence type="ECO:0000313" key="3">
    <source>
        <dbReference type="Proteomes" id="UP000320806"/>
    </source>
</evidence>
<comment type="caution">
    <text evidence="2">The sequence shown here is derived from an EMBL/GenBank/DDBJ whole genome shotgun (WGS) entry which is preliminary data.</text>
</comment>